<dbReference type="EMBL" id="JAHLUH010000007">
    <property type="protein sequence ID" value="KAG7727274.1"/>
    <property type="molecule type" value="Genomic_DNA"/>
</dbReference>
<evidence type="ECO:0000313" key="2">
    <source>
        <dbReference type="EMBL" id="KAG7727274.1"/>
    </source>
</evidence>
<sequence length="234" mass="26693">MWMRAMIQMTQAIAAKRNSCRHDDHHVEGPDFVGDDAREEAAGDAYGVDDGQHRVSLCLRVANVDDKGGIIGQRAHERHLGEGSAKSAEQILWVLEGLEVDRPLAHEVDVPEHELELFPKRQLRVCERRLGPQSFFAQGKRHDKQARADKCQNPHSPSEADRRVQLVENQREHHAAHGPAEGGDGERTGPFFHEIVRHHPSKRRHQEAERRAGNDTKHKHERDHRLAFARQKEP</sequence>
<protein>
    <submittedName>
        <fullName evidence="2">Uncharacterized protein</fullName>
    </submittedName>
</protein>
<feature type="region of interest" description="Disordered" evidence="1">
    <location>
        <begin position="134"/>
        <end position="234"/>
    </location>
</feature>
<proteinExistence type="predicted"/>
<feature type="compositionally biased region" description="Basic and acidic residues" evidence="1">
    <location>
        <begin position="206"/>
        <end position="234"/>
    </location>
</feature>
<dbReference type="AlphaFoldDB" id="A0AAN6D6K2"/>
<gene>
    <name evidence="2" type="ORF">KL933_002983</name>
</gene>
<comment type="caution">
    <text evidence="2">The sequence shown here is derived from an EMBL/GenBank/DDBJ whole genome shotgun (WGS) entry which is preliminary data.</text>
</comment>
<feature type="compositionally biased region" description="Basic and acidic residues" evidence="1">
    <location>
        <begin position="145"/>
        <end position="175"/>
    </location>
</feature>
<accession>A0AAN6D6K2</accession>
<organism evidence="2 3">
    <name type="scientific">Ogataea haglerorum</name>
    <dbReference type="NCBI Taxonomy" id="1937702"/>
    <lineage>
        <taxon>Eukaryota</taxon>
        <taxon>Fungi</taxon>
        <taxon>Dikarya</taxon>
        <taxon>Ascomycota</taxon>
        <taxon>Saccharomycotina</taxon>
        <taxon>Pichiomycetes</taxon>
        <taxon>Pichiales</taxon>
        <taxon>Pichiaceae</taxon>
        <taxon>Ogataea</taxon>
    </lineage>
</organism>
<feature type="compositionally biased region" description="Basic residues" evidence="1">
    <location>
        <begin position="196"/>
        <end position="205"/>
    </location>
</feature>
<evidence type="ECO:0000256" key="1">
    <source>
        <dbReference type="SAM" id="MobiDB-lite"/>
    </source>
</evidence>
<reference evidence="2" key="1">
    <citation type="journal article" date="2021" name="G3 (Bethesda)">
        <title>Genomic diversity, chromosomal rearrangements, and interspecies hybridization in the ogataea polymorpha species complex.</title>
        <authorList>
            <person name="Hanson S.J."/>
            <person name="Cinneide E.O."/>
            <person name="Salzberg L.I."/>
            <person name="Wolfe K.H."/>
            <person name="McGowan J."/>
            <person name="Fitzpatrick D.A."/>
            <person name="Matlin K."/>
        </authorList>
    </citation>
    <scope>NUCLEOTIDE SEQUENCE</scope>
    <source>
        <strain evidence="2">83-405-1</strain>
    </source>
</reference>
<evidence type="ECO:0000313" key="3">
    <source>
        <dbReference type="Proteomes" id="UP000738402"/>
    </source>
</evidence>
<dbReference type="Proteomes" id="UP000738402">
    <property type="component" value="Unassembled WGS sequence"/>
</dbReference>
<name>A0AAN6D6K2_9ASCO</name>